<protein>
    <submittedName>
        <fullName evidence="2">Uncharacterized protein</fullName>
    </submittedName>
</protein>
<dbReference type="AlphaFoldDB" id="E8X5A6"/>
<reference evidence="3" key="1">
    <citation type="submission" date="2011-01" db="EMBL/GenBank/DDBJ databases">
        <title>Complete sequence of chromosome of Acidobacterium sp. MP5ACTX9.</title>
        <authorList>
            <consortium name="US DOE Joint Genome Institute"/>
            <person name="Lucas S."/>
            <person name="Copeland A."/>
            <person name="Lapidus A."/>
            <person name="Cheng J.-F."/>
            <person name="Goodwin L."/>
            <person name="Pitluck S."/>
            <person name="Teshima H."/>
            <person name="Detter J.C."/>
            <person name="Han C."/>
            <person name="Tapia R."/>
            <person name="Land M."/>
            <person name="Hauser L."/>
            <person name="Kyrpides N."/>
            <person name="Ivanova N."/>
            <person name="Ovchinnikova G."/>
            <person name="Pagani I."/>
            <person name="Rawat S.R."/>
            <person name="Mannisto M."/>
            <person name="Haggblom M.M."/>
            <person name="Woyke T."/>
        </authorList>
    </citation>
    <scope>NUCLEOTIDE SEQUENCE [LARGE SCALE GENOMIC DNA]</scope>
    <source>
        <strain evidence="3">MP5ACTX9</strain>
    </source>
</reference>
<evidence type="ECO:0000313" key="2">
    <source>
        <dbReference type="EMBL" id="ADW68370.1"/>
    </source>
</evidence>
<dbReference type="KEGG" id="acm:AciX9_1308"/>
<dbReference type="PaxDb" id="1198114-AciX9_1308"/>
<organism evidence="3">
    <name type="scientific">Granulicella tundricola (strain ATCC BAA-1859 / DSM 23138 / MP5ACTX9)</name>
    <dbReference type="NCBI Taxonomy" id="1198114"/>
    <lineage>
        <taxon>Bacteria</taxon>
        <taxon>Pseudomonadati</taxon>
        <taxon>Acidobacteriota</taxon>
        <taxon>Terriglobia</taxon>
        <taxon>Terriglobales</taxon>
        <taxon>Acidobacteriaceae</taxon>
        <taxon>Granulicella</taxon>
    </lineage>
</organism>
<dbReference type="HOGENOM" id="CLU_1281698_0_0_0"/>
<sequence length="215" mass="24654">MARRILVLILIVILVVSCYYAWKNYEHRQRMDDGNVSCTGCLSPEQESAFKRENAGETADGQSEHKFDFRGTEQDRHNGENGRRFDDGGGQPVPDNDPNQRFRIPERDGGYADDRGHDRADDRGFDHANDHRFDDQQRRFDDPGRRSDRPDFGRDTLQPIPPNGAAFAGRGEYQWYREGNLTWRLNTETGASCVAYATLEEWRKPLVFTHGCGRG</sequence>
<dbReference type="OrthoDB" id="122454at2"/>
<evidence type="ECO:0000256" key="1">
    <source>
        <dbReference type="SAM" id="MobiDB-lite"/>
    </source>
</evidence>
<keyword evidence="3" id="KW-1185">Reference proteome</keyword>
<evidence type="ECO:0000313" key="3">
    <source>
        <dbReference type="Proteomes" id="UP000000343"/>
    </source>
</evidence>
<name>E8X5A6_GRATM</name>
<feature type="compositionally biased region" description="Basic and acidic residues" evidence="1">
    <location>
        <begin position="62"/>
        <end position="87"/>
    </location>
</feature>
<accession>E8X5A6</accession>
<dbReference type="PROSITE" id="PS51257">
    <property type="entry name" value="PROKAR_LIPOPROTEIN"/>
    <property type="match status" value="1"/>
</dbReference>
<dbReference type="EMBL" id="CP002480">
    <property type="protein sequence ID" value="ADW68370.1"/>
    <property type="molecule type" value="Genomic_DNA"/>
</dbReference>
<dbReference type="Proteomes" id="UP000000343">
    <property type="component" value="Chromosome"/>
</dbReference>
<feature type="compositionally biased region" description="Basic and acidic residues" evidence="1">
    <location>
        <begin position="98"/>
        <end position="154"/>
    </location>
</feature>
<dbReference type="eggNOG" id="ENOG50349JF">
    <property type="taxonomic scope" value="Bacteria"/>
</dbReference>
<proteinExistence type="predicted"/>
<feature type="region of interest" description="Disordered" evidence="1">
    <location>
        <begin position="49"/>
        <end position="166"/>
    </location>
</feature>
<gene>
    <name evidence="2" type="ordered locus">AciX9_1308</name>
</gene>